<evidence type="ECO:0000313" key="2">
    <source>
        <dbReference type="Proteomes" id="UP000231901"/>
    </source>
</evidence>
<sequence>MINVLHFYKTYYPYTYGGIEQVIFQLCEGAAHHDVNSTVEYIAPGKDSGIEKFHHHNVTCDHKLFEISSTPFSLSSIRKFKKLAESADIIHYHFPYPFADMLHFICKIKKPTVVSYHSDILKQKYLLKLYKPLMYNFLESVTSIVATSPNYLATSETLQKFSHKTSVIPIGLDSRAHQVIDNDNKLKWQKILPERFLLFIGNLRYYKGLGTLLAAIENNPEINIVIIGSGPQEKQLKEQVSRKNIENVYFLGALPDNDKNTLLELCSGIVFPSQLRTEAFGITLLEGAMYGKPLISCEIGTGTSFINIDGQTGIVVPPSDPAKLREAMEYLWINPEKAQEMGQNAQKRFHELFTAEKMVNDYVNLYKKLLHREHV</sequence>
<dbReference type="Gene3D" id="3.40.50.2000">
    <property type="entry name" value="Glycogen Phosphorylase B"/>
    <property type="match status" value="2"/>
</dbReference>
<dbReference type="GeneID" id="66566512"/>
<dbReference type="EMBL" id="CP025003">
    <property type="protein sequence ID" value="ATZ95973.1"/>
    <property type="molecule type" value="Genomic_DNA"/>
</dbReference>
<reference evidence="2" key="1">
    <citation type="journal article" date="2018" name="Genome Announc.">
        <title>Complete genome sequence of a Dickeya fangzhongdai type strain causing bleeding canker of pear tree trunks.</title>
        <authorList>
            <person name="Zhao Y."/>
            <person name="Tian Y."/>
            <person name="Li X."/>
            <person name="Hu B."/>
        </authorList>
    </citation>
    <scope>NUCLEOTIDE SEQUENCE [LARGE SCALE GENOMIC DNA]</scope>
    <source>
        <strain evidence="2">DSM 101947</strain>
    </source>
</reference>
<organism evidence="1 2">
    <name type="scientific">Dickeya fangzhongdai</name>
    <dbReference type="NCBI Taxonomy" id="1778540"/>
    <lineage>
        <taxon>Bacteria</taxon>
        <taxon>Pseudomonadati</taxon>
        <taxon>Pseudomonadota</taxon>
        <taxon>Gammaproteobacteria</taxon>
        <taxon>Enterobacterales</taxon>
        <taxon>Pectobacteriaceae</taxon>
        <taxon>Dickeya</taxon>
    </lineage>
</organism>
<dbReference type="KEGG" id="dfn:CVE23_19545"/>
<name>A0A2K8QR45_9GAMM</name>
<dbReference type="Pfam" id="PF00534">
    <property type="entry name" value="Glycos_transf_1"/>
    <property type="match status" value="1"/>
</dbReference>
<dbReference type="PANTHER" id="PTHR45947">
    <property type="entry name" value="SULFOQUINOVOSYL TRANSFERASE SQD2"/>
    <property type="match status" value="1"/>
</dbReference>
<dbReference type="RefSeq" id="WP_038920317.1">
    <property type="nucleotide sequence ID" value="NZ_BMJF01000005.1"/>
</dbReference>
<dbReference type="GO" id="GO:0016757">
    <property type="term" value="F:glycosyltransferase activity"/>
    <property type="evidence" value="ECO:0007669"/>
    <property type="project" value="InterPro"/>
</dbReference>
<dbReference type="OrthoDB" id="9802525at2"/>
<keyword evidence="2" id="KW-1185">Reference proteome</keyword>
<protein>
    <submittedName>
        <fullName evidence="1">Glycosyl transferase family 1</fullName>
    </submittedName>
</protein>
<dbReference type="InterPro" id="IPR001296">
    <property type="entry name" value="Glyco_trans_1"/>
</dbReference>
<dbReference type="SUPFAM" id="SSF53756">
    <property type="entry name" value="UDP-Glycosyltransferase/glycogen phosphorylase"/>
    <property type="match status" value="1"/>
</dbReference>
<dbReference type="InterPro" id="IPR050194">
    <property type="entry name" value="Glycosyltransferase_grp1"/>
</dbReference>
<dbReference type="AlphaFoldDB" id="A0A2K8QR45"/>
<dbReference type="PANTHER" id="PTHR45947:SF3">
    <property type="entry name" value="SULFOQUINOVOSYL TRANSFERASE SQD2"/>
    <property type="match status" value="1"/>
</dbReference>
<dbReference type="InterPro" id="IPR028098">
    <property type="entry name" value="Glyco_trans_4-like_N"/>
</dbReference>
<evidence type="ECO:0000313" key="1">
    <source>
        <dbReference type="EMBL" id="ATZ95973.1"/>
    </source>
</evidence>
<keyword evidence="1" id="KW-0808">Transferase</keyword>
<proteinExistence type="predicted"/>
<accession>A0A2K8QR45</accession>
<dbReference type="Proteomes" id="UP000231901">
    <property type="component" value="Chromosome"/>
</dbReference>
<dbReference type="Pfam" id="PF13439">
    <property type="entry name" value="Glyco_transf_4"/>
    <property type="match status" value="1"/>
</dbReference>
<gene>
    <name evidence="1" type="ORF">CVE23_19545</name>
</gene>